<dbReference type="Gene3D" id="1.10.10.10">
    <property type="entry name" value="Winged helix-like DNA-binding domain superfamily/Winged helix DNA-binding domain"/>
    <property type="match status" value="1"/>
</dbReference>
<dbReference type="InterPro" id="IPR013324">
    <property type="entry name" value="RNA_pol_sigma_r3/r4-like"/>
</dbReference>
<organism evidence="1">
    <name type="scientific">Rhodosorus marinus</name>
    <dbReference type="NCBI Taxonomy" id="101924"/>
    <lineage>
        <taxon>Eukaryota</taxon>
        <taxon>Rhodophyta</taxon>
        <taxon>Stylonematophyceae</taxon>
        <taxon>Stylonematales</taxon>
        <taxon>Stylonemataceae</taxon>
        <taxon>Rhodosorus</taxon>
    </lineage>
</organism>
<sequence length="100" mass="11158">MPVDGDGGQLVTELDRTEWEGCGPEDTICREMIREGVHDALNAVLSEREKEVILLKYGLSTEGETRSSEIARRCAPGEDLHQKFLILCHFNSALGKRSEL</sequence>
<dbReference type="SUPFAM" id="SSF88659">
    <property type="entry name" value="Sigma3 and sigma4 domains of RNA polymerase sigma factors"/>
    <property type="match status" value="1"/>
</dbReference>
<dbReference type="EMBL" id="HBHW01001685">
    <property type="protein sequence ID" value="CAE0033448.1"/>
    <property type="molecule type" value="Transcribed_RNA"/>
</dbReference>
<evidence type="ECO:0000313" key="1">
    <source>
        <dbReference type="EMBL" id="CAE0033448.1"/>
    </source>
</evidence>
<evidence type="ECO:0008006" key="2">
    <source>
        <dbReference type="Google" id="ProtNLM"/>
    </source>
</evidence>
<accession>A0A7S2ZA01</accession>
<reference evidence="1" key="1">
    <citation type="submission" date="2021-01" db="EMBL/GenBank/DDBJ databases">
        <authorList>
            <person name="Corre E."/>
            <person name="Pelletier E."/>
            <person name="Niang G."/>
            <person name="Scheremetjew M."/>
            <person name="Finn R."/>
            <person name="Kale V."/>
            <person name="Holt S."/>
            <person name="Cochrane G."/>
            <person name="Meng A."/>
            <person name="Brown T."/>
            <person name="Cohen L."/>
        </authorList>
    </citation>
    <scope>NUCLEOTIDE SEQUENCE</scope>
    <source>
        <strain evidence="1">CCMP 769</strain>
    </source>
</reference>
<dbReference type="InterPro" id="IPR036388">
    <property type="entry name" value="WH-like_DNA-bd_sf"/>
</dbReference>
<proteinExistence type="predicted"/>
<dbReference type="AlphaFoldDB" id="A0A7S2ZA01"/>
<gene>
    <name evidence="1" type="ORF">RMAR00112_LOCUS1388</name>
</gene>
<name>A0A7S2ZA01_9RHOD</name>
<protein>
    <recommendedName>
        <fullName evidence="2">RNA polymerase sigma-70 region 4 domain-containing protein</fullName>
    </recommendedName>
</protein>